<keyword evidence="5" id="KW-0560">Oxidoreductase</keyword>
<dbReference type="Proteomes" id="UP001156641">
    <property type="component" value="Unassembled WGS sequence"/>
</dbReference>
<organism evidence="8 9">
    <name type="scientific">Acidocella aquatica</name>
    <dbReference type="NCBI Taxonomy" id="1922313"/>
    <lineage>
        <taxon>Bacteria</taxon>
        <taxon>Pseudomonadati</taxon>
        <taxon>Pseudomonadota</taxon>
        <taxon>Alphaproteobacteria</taxon>
        <taxon>Acetobacterales</taxon>
        <taxon>Acidocellaceae</taxon>
        <taxon>Acidocella</taxon>
    </lineage>
</organism>
<evidence type="ECO:0000256" key="4">
    <source>
        <dbReference type="ARBA" id="ARBA00022827"/>
    </source>
</evidence>
<comment type="caution">
    <text evidence="8">The sequence shown here is derived from an EMBL/GenBank/DDBJ whole genome shotgun (WGS) entry which is preliminary data.</text>
</comment>
<name>A0ABQ6A7S1_9PROT</name>
<evidence type="ECO:0000313" key="8">
    <source>
        <dbReference type="EMBL" id="GLR68254.1"/>
    </source>
</evidence>
<dbReference type="SUPFAM" id="SSF47203">
    <property type="entry name" value="Acyl-CoA dehydrogenase C-terminal domain-like"/>
    <property type="match status" value="1"/>
</dbReference>
<evidence type="ECO:0000256" key="3">
    <source>
        <dbReference type="ARBA" id="ARBA00022630"/>
    </source>
</evidence>
<dbReference type="Pfam" id="PF00441">
    <property type="entry name" value="Acyl-CoA_dh_1"/>
    <property type="match status" value="1"/>
</dbReference>
<keyword evidence="4" id="KW-0274">FAD</keyword>
<dbReference type="InterPro" id="IPR037069">
    <property type="entry name" value="AcylCoA_DH/ox_N_sf"/>
</dbReference>
<dbReference type="InterPro" id="IPR036250">
    <property type="entry name" value="AcylCo_DH-like_C"/>
</dbReference>
<evidence type="ECO:0000256" key="1">
    <source>
        <dbReference type="ARBA" id="ARBA00001974"/>
    </source>
</evidence>
<dbReference type="Gene3D" id="1.10.540.10">
    <property type="entry name" value="Acyl-CoA dehydrogenase/oxidase, N-terminal domain"/>
    <property type="match status" value="1"/>
</dbReference>
<keyword evidence="9" id="KW-1185">Reference proteome</keyword>
<feature type="domain" description="Acyl-CoA dehydrogenase/oxidase N-terminal" evidence="7">
    <location>
        <begin position="6"/>
        <end position="84"/>
    </location>
</feature>
<comment type="similarity">
    <text evidence="2">Belongs to the acyl-CoA dehydrogenase family.</text>
</comment>
<dbReference type="InterPro" id="IPR009075">
    <property type="entry name" value="AcylCo_DH/oxidase_C"/>
</dbReference>
<gene>
    <name evidence="8" type="ORF">GCM10010909_29350</name>
</gene>
<sequence>MEFAFTDDQQTITQAARDMLVETCTPAALRKMLEKHEALNAARWTNITEMGLPGMLAPEEAGGLGLGLPDFIGIAEAAGYVGLPEPLVELAGVIVPLLGGLEDHHGWLAHAAAGRIVTIGHPANPLVADADIAEALLLGHGHEIHLVERNAVTFLRHESVDPFRRLFSVEWTPSAATHAGNGWGLTAERGALMAAAQMIGLGQRCIDLAVAYAKDRQQFGKPIGSYQAVKHLLATAQVKLEFARPVVHAAAAELPLGTLAARARVAHAKIAAGEAADLAARTAVQVFGAMGMTWEVDVHFFLKRALALKFAWGTPEMHRATILDRLTALPGGPAASFATDLLGSAHGSPIQGPF</sequence>
<dbReference type="PANTHER" id="PTHR43884:SF20">
    <property type="entry name" value="ACYL-COA DEHYDROGENASE FADE28"/>
    <property type="match status" value="1"/>
</dbReference>
<reference evidence="9" key="1">
    <citation type="journal article" date="2019" name="Int. J. Syst. Evol. Microbiol.">
        <title>The Global Catalogue of Microorganisms (GCM) 10K type strain sequencing project: providing services to taxonomists for standard genome sequencing and annotation.</title>
        <authorList>
            <consortium name="The Broad Institute Genomics Platform"/>
            <consortium name="The Broad Institute Genome Sequencing Center for Infectious Disease"/>
            <person name="Wu L."/>
            <person name="Ma J."/>
        </authorList>
    </citation>
    <scope>NUCLEOTIDE SEQUENCE [LARGE SCALE GENOMIC DNA]</scope>
    <source>
        <strain evidence="9">NBRC 112502</strain>
    </source>
</reference>
<feature type="domain" description="Acyl-CoA dehydrogenase/oxidase C-terminal" evidence="6">
    <location>
        <begin position="189"/>
        <end position="326"/>
    </location>
</feature>
<evidence type="ECO:0000259" key="7">
    <source>
        <dbReference type="Pfam" id="PF02771"/>
    </source>
</evidence>
<dbReference type="Gene3D" id="1.20.140.10">
    <property type="entry name" value="Butyryl-CoA Dehydrogenase, subunit A, domain 3"/>
    <property type="match status" value="1"/>
</dbReference>
<evidence type="ECO:0000313" key="9">
    <source>
        <dbReference type="Proteomes" id="UP001156641"/>
    </source>
</evidence>
<evidence type="ECO:0000259" key="6">
    <source>
        <dbReference type="Pfam" id="PF00441"/>
    </source>
</evidence>
<keyword evidence="3" id="KW-0285">Flavoprotein</keyword>
<evidence type="ECO:0000256" key="2">
    <source>
        <dbReference type="ARBA" id="ARBA00009347"/>
    </source>
</evidence>
<accession>A0ABQ6A7S1</accession>
<comment type="cofactor">
    <cofactor evidence="1">
        <name>FAD</name>
        <dbReference type="ChEBI" id="CHEBI:57692"/>
    </cofactor>
</comment>
<evidence type="ECO:0000256" key="5">
    <source>
        <dbReference type="ARBA" id="ARBA00023002"/>
    </source>
</evidence>
<dbReference type="EMBL" id="BSOS01000086">
    <property type="protein sequence ID" value="GLR68254.1"/>
    <property type="molecule type" value="Genomic_DNA"/>
</dbReference>
<dbReference type="SUPFAM" id="SSF56645">
    <property type="entry name" value="Acyl-CoA dehydrogenase NM domain-like"/>
    <property type="match status" value="1"/>
</dbReference>
<dbReference type="RefSeq" id="WP_284259098.1">
    <property type="nucleotide sequence ID" value="NZ_BSOS01000086.1"/>
</dbReference>
<protein>
    <submittedName>
        <fullName evidence="8">Acyl-CoA dehydrogenase</fullName>
    </submittedName>
</protein>
<dbReference type="InterPro" id="IPR013786">
    <property type="entry name" value="AcylCoA_DH/ox_N"/>
</dbReference>
<dbReference type="PANTHER" id="PTHR43884">
    <property type="entry name" value="ACYL-COA DEHYDROGENASE"/>
    <property type="match status" value="1"/>
</dbReference>
<dbReference type="Pfam" id="PF02771">
    <property type="entry name" value="Acyl-CoA_dh_N"/>
    <property type="match status" value="1"/>
</dbReference>
<dbReference type="InterPro" id="IPR009100">
    <property type="entry name" value="AcylCoA_DH/oxidase_NM_dom_sf"/>
</dbReference>
<proteinExistence type="inferred from homology"/>